<accession>A0A1V8TNJ8</accession>
<dbReference type="AlphaFoldDB" id="A0A1V8TNJ8"/>
<dbReference type="STRING" id="1507870.A0A1V8TNJ8"/>
<feature type="region of interest" description="Disordered" evidence="1">
    <location>
        <begin position="163"/>
        <end position="184"/>
    </location>
</feature>
<gene>
    <name evidence="3" type="ORF">B0A48_02409</name>
</gene>
<evidence type="ECO:0008006" key="5">
    <source>
        <dbReference type="Google" id="ProtNLM"/>
    </source>
</evidence>
<keyword evidence="2" id="KW-0472">Membrane</keyword>
<dbReference type="InParanoid" id="A0A1V8TNJ8"/>
<dbReference type="OrthoDB" id="5215637at2759"/>
<name>A0A1V8TNJ8_9PEZI</name>
<reference evidence="4" key="1">
    <citation type="submission" date="2017-03" db="EMBL/GenBank/DDBJ databases">
        <title>Genomes of endolithic fungi from Antarctica.</title>
        <authorList>
            <person name="Coleine C."/>
            <person name="Masonjones S."/>
            <person name="Stajich J.E."/>
        </authorList>
    </citation>
    <scope>NUCLEOTIDE SEQUENCE [LARGE SCALE GENOMIC DNA]</scope>
    <source>
        <strain evidence="4">CCFEE 5527</strain>
    </source>
</reference>
<dbReference type="EMBL" id="NAJO01000004">
    <property type="protein sequence ID" value="OQO12945.1"/>
    <property type="molecule type" value="Genomic_DNA"/>
</dbReference>
<keyword evidence="4" id="KW-1185">Reference proteome</keyword>
<feature type="compositionally biased region" description="Low complexity" evidence="1">
    <location>
        <begin position="163"/>
        <end position="175"/>
    </location>
</feature>
<comment type="caution">
    <text evidence="3">The sequence shown here is derived from an EMBL/GenBank/DDBJ whole genome shotgun (WGS) entry which is preliminary data.</text>
</comment>
<proteinExistence type="predicted"/>
<sequence length="289" mass="29989">MTCYFPNGQIAPLDVPCSTTATQSTCCGAKWACLSENICYALPQTNITAGDPIYSRGSCTDATWQSDACLQHCLDPTIDDPEGGLGLGLCGGTGATEFWCVNGAGHDCGTGRNIFTVASAPSIVKNPFATSTTSSTIVTASTSTTGSVSSISTSLTSAAAATTTSATAGQPPTSTGSSAMPTQTGTPSHAIAIGAGVGASLGVLALCAVGGLIWYRRRARRKRYSASGGSKYEQTPQNVLEQQVDGYHDVQAPEYSSMSPKKDPQPHSESYEMPSEREVYELSQVNARR</sequence>
<evidence type="ECO:0000256" key="1">
    <source>
        <dbReference type="SAM" id="MobiDB-lite"/>
    </source>
</evidence>
<protein>
    <recommendedName>
        <fullName evidence="5">Mid2 domain-containing protein</fullName>
    </recommendedName>
</protein>
<feature type="compositionally biased region" description="Basic and acidic residues" evidence="1">
    <location>
        <begin position="260"/>
        <end position="280"/>
    </location>
</feature>
<keyword evidence="2" id="KW-1133">Transmembrane helix</keyword>
<organism evidence="3 4">
    <name type="scientific">Cryoendolithus antarcticus</name>
    <dbReference type="NCBI Taxonomy" id="1507870"/>
    <lineage>
        <taxon>Eukaryota</taxon>
        <taxon>Fungi</taxon>
        <taxon>Dikarya</taxon>
        <taxon>Ascomycota</taxon>
        <taxon>Pezizomycotina</taxon>
        <taxon>Dothideomycetes</taxon>
        <taxon>Dothideomycetidae</taxon>
        <taxon>Cladosporiales</taxon>
        <taxon>Cladosporiaceae</taxon>
        <taxon>Cryoendolithus</taxon>
    </lineage>
</organism>
<evidence type="ECO:0000313" key="3">
    <source>
        <dbReference type="EMBL" id="OQO12945.1"/>
    </source>
</evidence>
<evidence type="ECO:0000256" key="2">
    <source>
        <dbReference type="SAM" id="Phobius"/>
    </source>
</evidence>
<feature type="compositionally biased region" description="Polar residues" evidence="1">
    <location>
        <begin position="232"/>
        <end position="241"/>
    </location>
</feature>
<feature type="region of interest" description="Disordered" evidence="1">
    <location>
        <begin position="224"/>
        <end position="289"/>
    </location>
</feature>
<evidence type="ECO:0000313" key="4">
    <source>
        <dbReference type="Proteomes" id="UP000192596"/>
    </source>
</evidence>
<keyword evidence="2" id="KW-0812">Transmembrane</keyword>
<feature type="transmembrane region" description="Helical" evidence="2">
    <location>
        <begin position="190"/>
        <end position="215"/>
    </location>
</feature>
<dbReference type="Proteomes" id="UP000192596">
    <property type="component" value="Unassembled WGS sequence"/>
</dbReference>